<dbReference type="RefSeq" id="XP_034235069.1">
    <property type="nucleotide sequence ID" value="XM_034379178.1"/>
</dbReference>
<dbReference type="PANTHER" id="PTHR24258">
    <property type="entry name" value="SERINE PROTEASE-RELATED"/>
    <property type="match status" value="1"/>
</dbReference>
<dbReference type="SUPFAM" id="SSF50494">
    <property type="entry name" value="Trypsin-like serine proteases"/>
    <property type="match status" value="1"/>
</dbReference>
<feature type="chain" id="PRO_5044654821" description="Phenoloxidase-activating factor 2" evidence="6">
    <location>
        <begin position="22"/>
        <end position="407"/>
    </location>
</feature>
<dbReference type="Pfam" id="PF00089">
    <property type="entry name" value="Trypsin"/>
    <property type="match status" value="1"/>
</dbReference>
<dbReference type="Pfam" id="PF18322">
    <property type="entry name" value="CLIP_1"/>
    <property type="match status" value="1"/>
</dbReference>
<evidence type="ECO:0000256" key="3">
    <source>
        <dbReference type="ARBA" id="ARBA00023157"/>
    </source>
</evidence>
<feature type="domain" description="Peptidase S1" evidence="7">
    <location>
        <begin position="155"/>
        <end position="405"/>
    </location>
</feature>
<reference evidence="9 10" key="1">
    <citation type="submission" date="2025-04" db="UniProtKB">
        <authorList>
            <consortium name="RefSeq"/>
        </authorList>
    </citation>
    <scope>IDENTIFICATION</scope>
    <source>
        <tissue evidence="9 10">Total insect</tissue>
    </source>
</reference>
<dbReference type="GeneID" id="117641673"/>
<protein>
    <recommendedName>
        <fullName evidence="4">Phenoloxidase-activating factor 2</fullName>
    </recommendedName>
    <alternativeName>
        <fullName evidence="5">Prophenoloxidase-activating factor II</fullName>
    </alternativeName>
</protein>
<evidence type="ECO:0000256" key="6">
    <source>
        <dbReference type="SAM" id="SignalP"/>
    </source>
</evidence>
<evidence type="ECO:0000313" key="8">
    <source>
        <dbReference type="Proteomes" id="UP000515158"/>
    </source>
</evidence>
<dbReference type="GO" id="GO:0004252">
    <property type="term" value="F:serine-type endopeptidase activity"/>
    <property type="evidence" value="ECO:0007669"/>
    <property type="project" value="InterPro"/>
</dbReference>
<dbReference type="InterPro" id="IPR009003">
    <property type="entry name" value="Peptidase_S1_PA"/>
</dbReference>
<evidence type="ECO:0000313" key="11">
    <source>
        <dbReference type="RefSeq" id="XP_034235072.1"/>
    </source>
</evidence>
<accession>A0A6P8YM33</accession>
<evidence type="ECO:0000256" key="4">
    <source>
        <dbReference type="ARBA" id="ARBA00068096"/>
    </source>
</evidence>
<dbReference type="AlphaFoldDB" id="A0A6P8YM33"/>
<evidence type="ECO:0000313" key="10">
    <source>
        <dbReference type="RefSeq" id="XP_034235071.1"/>
    </source>
</evidence>
<evidence type="ECO:0000259" key="7">
    <source>
        <dbReference type="PROSITE" id="PS50240"/>
    </source>
</evidence>
<dbReference type="GO" id="GO:0006508">
    <property type="term" value="P:proteolysis"/>
    <property type="evidence" value="ECO:0007669"/>
    <property type="project" value="InterPro"/>
</dbReference>
<keyword evidence="3" id="KW-1015">Disulfide bond</keyword>
<gene>
    <name evidence="9 10 11" type="primary">LOC117641673</name>
</gene>
<dbReference type="SMART" id="SM00020">
    <property type="entry name" value="Tryp_SPc"/>
    <property type="match status" value="1"/>
</dbReference>
<dbReference type="PROSITE" id="PS50240">
    <property type="entry name" value="TRYPSIN_DOM"/>
    <property type="match status" value="1"/>
</dbReference>
<evidence type="ECO:0000256" key="2">
    <source>
        <dbReference type="ARBA" id="ARBA00022525"/>
    </source>
</evidence>
<dbReference type="PRINTS" id="PR00722">
    <property type="entry name" value="CHYMOTRYPSIN"/>
</dbReference>
<dbReference type="OrthoDB" id="6261922at2759"/>
<keyword evidence="8" id="KW-1185">Reference proteome</keyword>
<evidence type="ECO:0000256" key="1">
    <source>
        <dbReference type="ARBA" id="ARBA00004613"/>
    </source>
</evidence>
<dbReference type="InterPro" id="IPR043504">
    <property type="entry name" value="Peptidase_S1_PA_chymotrypsin"/>
</dbReference>
<sequence length="407" mass="44146">MDAVVRLTVAVLVAAAGTASAQDADPGTTVTPTLYELSPAESCSIFGGPACEITTNITGYYDACNCPDSSMDRCECVMFYQCDNSTGAYDEDGKGLLDIRKKDGCPQVELRCCKVPGGTGNTPPPVHPNYPTNKPHGVPADECGVRSEGGIASKITNNEDSEAGFGEFPWMVAVQLRARALDAPDVFKCGGAILRRDVVLTAAHCIKGQTVSRLRVRAGEWDRESTSELYRHQDRDVARVEIHDKYYGGNFRYDLALLFLRDPFELGHHIGTVCLPPAGDGTVYDGQRCVVSGWGKDKLEDRWPHRYLKMLELNITPKDSCERLLQATMLGVDYKLHESFICAGGEEGKDTCKGDGGSPLVCTQPDGHYQVVGVVAWGVDCGLPKVPGLYANVPLARGWIDKHLGLQ</sequence>
<comment type="subcellular location">
    <subcellularLocation>
        <location evidence="1">Secreted</location>
    </subcellularLocation>
</comment>
<keyword evidence="2" id="KW-0964">Secreted</keyword>
<dbReference type="FunFam" id="2.40.10.10:FF:000038">
    <property type="entry name" value="Serine protease"/>
    <property type="match status" value="1"/>
</dbReference>
<dbReference type="CDD" id="cd00190">
    <property type="entry name" value="Tryp_SPc"/>
    <property type="match status" value="1"/>
</dbReference>
<dbReference type="InterPro" id="IPR001254">
    <property type="entry name" value="Trypsin_dom"/>
</dbReference>
<dbReference type="PROSITE" id="PS00134">
    <property type="entry name" value="TRYPSIN_HIS"/>
    <property type="match status" value="1"/>
</dbReference>
<dbReference type="GO" id="GO:0005576">
    <property type="term" value="C:extracellular region"/>
    <property type="evidence" value="ECO:0007669"/>
    <property type="project" value="UniProtKB-SubCell"/>
</dbReference>
<dbReference type="KEGG" id="tpal:117641673"/>
<proteinExistence type="predicted"/>
<dbReference type="PANTHER" id="PTHR24258:SF129">
    <property type="entry name" value="LP15124P-RELATED"/>
    <property type="match status" value="1"/>
</dbReference>
<dbReference type="RefSeq" id="XP_034235071.1">
    <property type="nucleotide sequence ID" value="XM_034379180.1"/>
</dbReference>
<keyword evidence="6" id="KW-0732">Signal</keyword>
<feature type="signal peptide" evidence="6">
    <location>
        <begin position="1"/>
        <end position="21"/>
    </location>
</feature>
<organism evidence="11">
    <name type="scientific">Thrips palmi</name>
    <name type="common">Melon thrips</name>
    <dbReference type="NCBI Taxonomy" id="161013"/>
    <lineage>
        <taxon>Eukaryota</taxon>
        <taxon>Metazoa</taxon>
        <taxon>Ecdysozoa</taxon>
        <taxon>Arthropoda</taxon>
        <taxon>Hexapoda</taxon>
        <taxon>Insecta</taxon>
        <taxon>Pterygota</taxon>
        <taxon>Neoptera</taxon>
        <taxon>Paraneoptera</taxon>
        <taxon>Thysanoptera</taxon>
        <taxon>Terebrantia</taxon>
        <taxon>Thripoidea</taxon>
        <taxon>Thripidae</taxon>
        <taxon>Thrips</taxon>
    </lineage>
</organism>
<evidence type="ECO:0000313" key="9">
    <source>
        <dbReference type="RefSeq" id="XP_034235069.1"/>
    </source>
</evidence>
<dbReference type="Gene3D" id="2.40.10.10">
    <property type="entry name" value="Trypsin-like serine proteases"/>
    <property type="match status" value="1"/>
</dbReference>
<name>A0A6P8YM33_THRPL</name>
<dbReference type="InterPro" id="IPR001314">
    <property type="entry name" value="Peptidase_S1A"/>
</dbReference>
<dbReference type="InterPro" id="IPR018114">
    <property type="entry name" value="TRYPSIN_HIS"/>
</dbReference>
<dbReference type="RefSeq" id="XP_034235072.1">
    <property type="nucleotide sequence ID" value="XM_034379181.1"/>
</dbReference>
<dbReference type="InterPro" id="IPR041515">
    <property type="entry name" value="PPAF-2-like_Clip"/>
</dbReference>
<evidence type="ECO:0000256" key="5">
    <source>
        <dbReference type="ARBA" id="ARBA00076468"/>
    </source>
</evidence>
<dbReference type="Proteomes" id="UP000515158">
    <property type="component" value="Unplaced"/>
</dbReference>